<dbReference type="Proteomes" id="UP000242525">
    <property type="component" value="Unassembled WGS sequence"/>
</dbReference>
<feature type="domain" description="N-acetyltransferase" evidence="1">
    <location>
        <begin position="105"/>
        <end position="245"/>
    </location>
</feature>
<gene>
    <name evidence="2" type="ORF">BN980_GECA24s00461g</name>
</gene>
<dbReference type="InterPro" id="IPR000182">
    <property type="entry name" value="GNAT_dom"/>
</dbReference>
<organism evidence="2 3">
    <name type="scientific">Geotrichum candidum</name>
    <name type="common">Oospora lactis</name>
    <name type="synonym">Dipodascus geotrichum</name>
    <dbReference type="NCBI Taxonomy" id="1173061"/>
    <lineage>
        <taxon>Eukaryota</taxon>
        <taxon>Fungi</taxon>
        <taxon>Dikarya</taxon>
        <taxon>Ascomycota</taxon>
        <taxon>Saccharomycotina</taxon>
        <taxon>Dipodascomycetes</taxon>
        <taxon>Dipodascales</taxon>
        <taxon>Dipodascaceae</taxon>
        <taxon>Geotrichum</taxon>
    </lineage>
</organism>
<evidence type="ECO:0000259" key="1">
    <source>
        <dbReference type="PROSITE" id="PS51186"/>
    </source>
</evidence>
<comment type="caution">
    <text evidence="2">The sequence shown here is derived from an EMBL/GenBank/DDBJ whole genome shotgun (WGS) entry which is preliminary data.</text>
</comment>
<name>A0A0J9XJX4_GEOCN</name>
<dbReference type="PANTHER" id="PTHR42791">
    <property type="entry name" value="GNAT FAMILY ACETYLTRANSFERASE"/>
    <property type="match status" value="1"/>
</dbReference>
<reference evidence="2" key="1">
    <citation type="submission" date="2014-03" db="EMBL/GenBank/DDBJ databases">
        <authorList>
            <person name="Casaregola S."/>
        </authorList>
    </citation>
    <scope>NUCLEOTIDE SEQUENCE [LARGE SCALE GENOMIC DNA]</scope>
    <source>
        <strain evidence="2">CLIB 918</strain>
    </source>
</reference>
<proteinExistence type="predicted"/>
<dbReference type="Pfam" id="PF13673">
    <property type="entry name" value="Acetyltransf_10"/>
    <property type="match status" value="1"/>
</dbReference>
<dbReference type="AlphaFoldDB" id="A0A0J9XJX4"/>
<dbReference type="InterPro" id="IPR016181">
    <property type="entry name" value="Acyl_CoA_acyltransferase"/>
</dbReference>
<evidence type="ECO:0000313" key="3">
    <source>
        <dbReference type="Proteomes" id="UP000242525"/>
    </source>
</evidence>
<dbReference type="STRING" id="1173061.A0A0J9XJX4"/>
<dbReference type="InterPro" id="IPR052523">
    <property type="entry name" value="Trichothecene_AcTrans"/>
</dbReference>
<keyword evidence="3" id="KW-1185">Reference proteome</keyword>
<protein>
    <recommendedName>
        <fullName evidence="1">N-acetyltransferase domain-containing protein</fullName>
    </recommendedName>
</protein>
<evidence type="ECO:0000313" key="2">
    <source>
        <dbReference type="EMBL" id="CDO57679.1"/>
    </source>
</evidence>
<dbReference type="PANTHER" id="PTHR42791:SF1">
    <property type="entry name" value="N-ACETYLTRANSFERASE DOMAIN-CONTAINING PROTEIN"/>
    <property type="match status" value="1"/>
</dbReference>
<dbReference type="EMBL" id="CCBN010000024">
    <property type="protein sequence ID" value="CDO57679.1"/>
    <property type="molecule type" value="Genomic_DNA"/>
</dbReference>
<dbReference type="PROSITE" id="PS51186">
    <property type="entry name" value="GNAT"/>
    <property type="match status" value="1"/>
</dbReference>
<dbReference type="CDD" id="cd04301">
    <property type="entry name" value="NAT_SF"/>
    <property type="match status" value="1"/>
</dbReference>
<dbReference type="OrthoDB" id="512662at2759"/>
<dbReference type="SUPFAM" id="SSF55729">
    <property type="entry name" value="Acyl-CoA N-acyltransferases (Nat)"/>
    <property type="match status" value="1"/>
</dbReference>
<accession>A0A0J9XJX4</accession>
<sequence>MPVIRELSYTHVDKLTAVLAEAFTHEPIFHYFSDYRSDGSGNTKDLDTVRDLSMIKFNTTAREALLGGARVFAVVELDPRDPENPDLYDVQAAAIWVPPGIPEPSLWSQIWSGSLLQPWRLTPEFQTRLMNEFVPLSAASKKRVFARMAAEGRLLSAVASVPSDSFPYWYLSFLAVRPDCQGRGLSRALLQYTLQLIDGQGYYALLESSSLDNANNVYVKHGFKEEDRFELDGGNIIVPIMVRAPKLENYFKIQ</sequence>
<dbReference type="GO" id="GO:0016747">
    <property type="term" value="F:acyltransferase activity, transferring groups other than amino-acyl groups"/>
    <property type="evidence" value="ECO:0007669"/>
    <property type="project" value="InterPro"/>
</dbReference>
<dbReference type="Gene3D" id="3.40.630.30">
    <property type="match status" value="1"/>
</dbReference>